<protein>
    <submittedName>
        <fullName evidence="2">Uncharacterized protein</fullName>
    </submittedName>
</protein>
<keyword evidence="1" id="KW-0175">Coiled coil</keyword>
<reference evidence="2" key="1">
    <citation type="journal article" date="2019" name="MBio">
        <title>Virus Genomes from Deep Sea Sediments Expand the Ocean Megavirome and Support Independent Origins of Viral Gigantism.</title>
        <authorList>
            <person name="Backstrom D."/>
            <person name="Yutin N."/>
            <person name="Jorgensen S.L."/>
            <person name="Dharamshi J."/>
            <person name="Homa F."/>
            <person name="Zaremba-Niedwiedzka K."/>
            <person name="Spang A."/>
            <person name="Wolf Y.I."/>
            <person name="Koonin E.V."/>
            <person name="Ettema T.J."/>
        </authorList>
    </citation>
    <scope>NUCLEOTIDE SEQUENCE</scope>
</reference>
<proteinExistence type="predicted"/>
<feature type="coiled-coil region" evidence="1">
    <location>
        <begin position="64"/>
        <end position="126"/>
    </location>
</feature>
<dbReference type="EMBL" id="MK500328">
    <property type="protein sequence ID" value="QBK85808.1"/>
    <property type="molecule type" value="Genomic_DNA"/>
</dbReference>
<evidence type="ECO:0000256" key="1">
    <source>
        <dbReference type="SAM" id="Coils"/>
    </source>
</evidence>
<gene>
    <name evidence="2" type="ORF">LCMAC101_04030</name>
</gene>
<evidence type="ECO:0000313" key="2">
    <source>
        <dbReference type="EMBL" id="QBK85808.1"/>
    </source>
</evidence>
<organism evidence="2">
    <name type="scientific">Marseillevirus LCMAC101</name>
    <dbReference type="NCBI Taxonomy" id="2506602"/>
    <lineage>
        <taxon>Viruses</taxon>
        <taxon>Varidnaviria</taxon>
        <taxon>Bamfordvirae</taxon>
        <taxon>Nucleocytoviricota</taxon>
        <taxon>Megaviricetes</taxon>
        <taxon>Pimascovirales</taxon>
        <taxon>Pimascovirales incertae sedis</taxon>
        <taxon>Marseilleviridae</taxon>
    </lineage>
</organism>
<accession>A0A481YRI8</accession>
<name>A0A481YRI8_9VIRU</name>
<sequence length="309" mass="36203">MGKTCKYCDGEYSTKHSLLRHQQTNIKCLKLRNKEKITDTCEYCKKEYVHLVQHQKTCKEKSFLLSHRKEMGKLQSKLDRKTEKFCTILEKDRTLEKENAKLKTTVKKLEDENSSLKDKISELEGVITGLKTAPDKKTIYNTAIHPKLVNLPINNIRALTDEFIQERVDDGILTYEKASRGYPGMLEIICELITHENDDGIVERNYVCTDVSRNSFHRLLESKKWRSDKGGRYLNNMLDTFQNVMEDHKNKAYENYEKTPHESFEWEQVNWERKNISKLYSGVVCKEGNGDREELINILRKEISKRASV</sequence>